<keyword evidence="1" id="KW-0472">Membrane</keyword>
<dbReference type="RefSeq" id="WP_146531533.1">
    <property type="nucleotide sequence ID" value="NZ_SJPV01000029.1"/>
</dbReference>
<comment type="caution">
    <text evidence="2">The sequence shown here is derived from an EMBL/GenBank/DDBJ whole genome shotgun (WGS) entry which is preliminary data.</text>
</comment>
<organism evidence="2 3">
    <name type="scientific">Novipirellula artificiosorum</name>
    <dbReference type="NCBI Taxonomy" id="2528016"/>
    <lineage>
        <taxon>Bacteria</taxon>
        <taxon>Pseudomonadati</taxon>
        <taxon>Planctomycetota</taxon>
        <taxon>Planctomycetia</taxon>
        <taxon>Pirellulales</taxon>
        <taxon>Pirellulaceae</taxon>
        <taxon>Novipirellula</taxon>
    </lineage>
</organism>
<feature type="transmembrane region" description="Helical" evidence="1">
    <location>
        <begin position="424"/>
        <end position="446"/>
    </location>
</feature>
<feature type="transmembrane region" description="Helical" evidence="1">
    <location>
        <begin position="152"/>
        <end position="174"/>
    </location>
</feature>
<gene>
    <name evidence="2" type="ORF">Poly41_68820</name>
</gene>
<evidence type="ECO:0000256" key="1">
    <source>
        <dbReference type="SAM" id="Phobius"/>
    </source>
</evidence>
<sequence>MRNLIWKQWRESRILLAIFTIWMILSVGYTVLYELGHGYRAVVGSFSSSAMLYNLVASIVLAVRTSQGEQTEGTLSFTTSLPISIYRVATVRIAAAASTLAIPLLIGAFLLAIALACGVVEQAEPRDAEYSGRLLQRPTAPLGMSLEQLSSVTAIAVFGGVELLFVISLCGCWLRSQAQVGLLGAVMALGSMIAEGAFWYGQRRPIAQLIYGVALPQSLMIQWGYGEATGDYTDHELAPFRWLSLALAVPVLAILASSFVYRYGSRSASIQTVKKRRSWIGLPTMVSRLPVRLPNRWIALIWLELRQSVPLALFGLVFAILVTVAGVFMESRHHQGFGTSFRMELPHSVFFIGMLWAVVVGSGLYSRDLDLKLGNFWRSRPISPAMWFWCKFIVGLVVVLVVLDGTTILVSWTAPRESMTSGMSWAYVGCFPLIHALMYSLAVLGTCAFRRPVIGGIVAVAGYFVATAAITAFPMTLNLEPLSIYNDLLSAERAGHVDFTQHGYPFVYGILAASIFVFALSASRLAKPLQPTFWWFARAPIRAENG</sequence>
<evidence type="ECO:0000313" key="3">
    <source>
        <dbReference type="Proteomes" id="UP000319143"/>
    </source>
</evidence>
<keyword evidence="1" id="KW-0812">Transmembrane</keyword>
<feature type="transmembrane region" description="Helical" evidence="1">
    <location>
        <begin position="506"/>
        <end position="526"/>
    </location>
</feature>
<feature type="transmembrane region" description="Helical" evidence="1">
    <location>
        <begin position="349"/>
        <end position="366"/>
    </location>
</feature>
<feature type="transmembrane region" description="Helical" evidence="1">
    <location>
        <begin position="387"/>
        <end position="412"/>
    </location>
</feature>
<feature type="transmembrane region" description="Helical" evidence="1">
    <location>
        <begin position="38"/>
        <end position="63"/>
    </location>
</feature>
<feature type="transmembrane region" description="Helical" evidence="1">
    <location>
        <begin position="242"/>
        <end position="261"/>
    </location>
</feature>
<accession>A0A5C6D1J8</accession>
<protein>
    <submittedName>
        <fullName evidence="2">ABC-2 family transporter protein</fullName>
    </submittedName>
</protein>
<keyword evidence="1" id="KW-1133">Transmembrane helix</keyword>
<feature type="transmembrane region" description="Helical" evidence="1">
    <location>
        <begin position="453"/>
        <end position="473"/>
    </location>
</feature>
<dbReference type="EMBL" id="SJPV01000029">
    <property type="protein sequence ID" value="TWU28779.1"/>
    <property type="molecule type" value="Genomic_DNA"/>
</dbReference>
<feature type="transmembrane region" description="Helical" evidence="1">
    <location>
        <begin position="12"/>
        <end position="32"/>
    </location>
</feature>
<reference evidence="2 3" key="1">
    <citation type="submission" date="2019-02" db="EMBL/GenBank/DDBJ databases">
        <title>Deep-cultivation of Planctomycetes and their phenomic and genomic characterization uncovers novel biology.</title>
        <authorList>
            <person name="Wiegand S."/>
            <person name="Jogler M."/>
            <person name="Boedeker C."/>
            <person name="Pinto D."/>
            <person name="Vollmers J."/>
            <person name="Rivas-Marin E."/>
            <person name="Kohn T."/>
            <person name="Peeters S.H."/>
            <person name="Heuer A."/>
            <person name="Rast P."/>
            <person name="Oberbeckmann S."/>
            <person name="Bunk B."/>
            <person name="Jeske O."/>
            <person name="Meyerdierks A."/>
            <person name="Storesund J.E."/>
            <person name="Kallscheuer N."/>
            <person name="Luecker S."/>
            <person name="Lage O.M."/>
            <person name="Pohl T."/>
            <person name="Merkel B.J."/>
            <person name="Hornburger P."/>
            <person name="Mueller R.-W."/>
            <person name="Bruemmer F."/>
            <person name="Labrenz M."/>
            <person name="Spormann A.M."/>
            <person name="Op Den Camp H."/>
            <person name="Overmann J."/>
            <person name="Amann R."/>
            <person name="Jetten M.S.M."/>
            <person name="Mascher T."/>
            <person name="Medema M.H."/>
            <person name="Devos D.P."/>
            <person name="Kaster A.-K."/>
            <person name="Ovreas L."/>
            <person name="Rohde M."/>
            <person name="Galperin M.Y."/>
            <person name="Jogler C."/>
        </authorList>
    </citation>
    <scope>NUCLEOTIDE SEQUENCE [LARGE SCALE GENOMIC DNA]</scope>
    <source>
        <strain evidence="2 3">Poly41</strain>
    </source>
</reference>
<dbReference type="OrthoDB" id="278798at2"/>
<feature type="transmembrane region" description="Helical" evidence="1">
    <location>
        <begin position="311"/>
        <end position="329"/>
    </location>
</feature>
<feature type="transmembrane region" description="Helical" evidence="1">
    <location>
        <begin position="181"/>
        <end position="201"/>
    </location>
</feature>
<dbReference type="Proteomes" id="UP000319143">
    <property type="component" value="Unassembled WGS sequence"/>
</dbReference>
<proteinExistence type="predicted"/>
<dbReference type="AlphaFoldDB" id="A0A5C6D1J8"/>
<name>A0A5C6D1J8_9BACT</name>
<feature type="transmembrane region" description="Helical" evidence="1">
    <location>
        <begin position="93"/>
        <end position="116"/>
    </location>
</feature>
<keyword evidence="3" id="KW-1185">Reference proteome</keyword>
<evidence type="ECO:0000313" key="2">
    <source>
        <dbReference type="EMBL" id="TWU28779.1"/>
    </source>
</evidence>